<evidence type="ECO:0000256" key="1">
    <source>
        <dbReference type="SAM" id="Phobius"/>
    </source>
</evidence>
<organism evidence="2 3">
    <name type="scientific">Malaciobacter molluscorum LMG 25693</name>
    <dbReference type="NCBI Taxonomy" id="870501"/>
    <lineage>
        <taxon>Bacteria</taxon>
        <taxon>Pseudomonadati</taxon>
        <taxon>Campylobacterota</taxon>
        <taxon>Epsilonproteobacteria</taxon>
        <taxon>Campylobacterales</taxon>
        <taxon>Arcobacteraceae</taxon>
        <taxon>Malaciobacter</taxon>
    </lineage>
</organism>
<sequence>MGNKYNVIEAGVIQCACGGKVKLTSTAKVERIAGKKPLYLTDIIGAPVDCPRSKNPCTKVASVSTAGTQTNVKSTSKYFLLRTDGFKTDKGRAVVLVDPGQGTSQISSPPSIESSVVKEEEPLEETIKQEEEIKQTEKYSLYLIRKSEDVYRALRPTRAFLKSDDTYVGKKEYVQIKDNVHVHTFAYVYIIQNDKVQEYKVISRGTLYSEKLQEIFFENTKTKIKYNYIPLYDDTQTTISYSSIKLINKADILKLKRQIIDPKQPDNKNSFYFKDSNSINKIVLTDDDLKIEKKYKINEEDKNKRLNILCIIEDILAQIEDMYERYYTNYKLAYAYNNSIIEDIKSKNNYTYTIANMVDYFYFSKKESASYKKTILELKKIYNEIVSFILTDSEFITLLKNYKDLSQIIEKDDKKVGQSYFQQIQFLKKDFFSKELDDEEKSKTLGDVYYSKTNFKTSGKNLSARYIYLTNSIKKTNRRYVANLPRMGFKQFTFNSNNDDFTKIKDNASYVLANTIFSLLYSEKFEDELKLKKQYSKLNSLRSDFFLKLRQVVPKPNINDDSIEDIQDIVESQTVYHDMMVKPINFRDKFLQEFEDLDYTKRIKSFEQKGDNTKFSSKYLYYDNLTYFKDKSIETPEKILVKIEKQLQDSKLKELLKIYENINIENNLSYVISCMNIVYLLSAPRVFLDEESDKTSFFNESLNHIYEFVVNLTKKRIALEDNDKDIINKQYQIAKSYSYMQTRLILNDIIFSNSSKKAMNFLNTFKIKIDEEAREDSKYKYINDSDQNIKSLSREYFETLKNIEGVTSSLEKILEKQKDSSIEDIRGINKNLLMSSKTYSTLIAIANISDYLFFDDSKKNIKNHIGFVKDLTDVTVNIGLLISKYPKTPMHMLELFFKESATKEISNSSKRLLSFLEKKVVTKVAVLTVIITTAYDVVRLYQREDYDALAVTLCIGSFNLAIIIASPSLPVLIVVVLLQISMGFILNEFLDSDLDLYLKKSILYKTVDFSLWKNLRGIPQDKMYQAHYLLETTNKNEKLKAINSDGFNKPKKLINFIGENYKENKEYFDTALRNELSFFKSSLFGYKLELLNETKRVKKLKNKYDIDIVLNERTYIKIPNLLYADEKSKFLIKIDGNYRLIDKNTEIRPENSYYIFDLYNQNFAYLKELAQLNNKKASIIVFSPQIELKYDFIYDYKDIDYLFALNFKQSSFTLKDIEELEKLKEKKD</sequence>
<keyword evidence="1" id="KW-1133">Transmembrane helix</keyword>
<dbReference type="RefSeq" id="WP_118909310.1">
    <property type="nucleotide sequence ID" value="NZ_CP032098.1"/>
</dbReference>
<dbReference type="AlphaFoldDB" id="A0AB33GX97"/>
<proteinExistence type="predicted"/>
<protein>
    <submittedName>
        <fullName evidence="2">Membrane protein</fullName>
    </submittedName>
</protein>
<dbReference type="Proteomes" id="UP000262712">
    <property type="component" value="Chromosome"/>
</dbReference>
<keyword evidence="1" id="KW-0812">Transmembrane</keyword>
<evidence type="ECO:0000313" key="2">
    <source>
        <dbReference type="EMBL" id="AXX91454.1"/>
    </source>
</evidence>
<name>A0AB33GX97_9BACT</name>
<dbReference type="KEGG" id="amol:AMOL_0438"/>
<keyword evidence="1" id="KW-0472">Membrane</keyword>
<gene>
    <name evidence="2" type="ORF">AMOL_0438</name>
</gene>
<reference evidence="2 3" key="1">
    <citation type="submission" date="2018-08" db="EMBL/GenBank/DDBJ databases">
        <title>Complete genome of the Arcobacter molluscorum type strain LMG 25693.</title>
        <authorList>
            <person name="Miller W.G."/>
            <person name="Yee E."/>
            <person name="Bono J.L."/>
        </authorList>
    </citation>
    <scope>NUCLEOTIDE SEQUENCE [LARGE SCALE GENOMIC DNA]</scope>
    <source>
        <strain evidence="2 3">CECT 7696</strain>
    </source>
</reference>
<feature type="transmembrane region" description="Helical" evidence="1">
    <location>
        <begin position="920"/>
        <end position="941"/>
    </location>
</feature>
<accession>A0AB33GX97</accession>
<evidence type="ECO:0000313" key="3">
    <source>
        <dbReference type="Proteomes" id="UP000262712"/>
    </source>
</evidence>
<dbReference type="EMBL" id="CP032098">
    <property type="protein sequence ID" value="AXX91454.1"/>
    <property type="molecule type" value="Genomic_DNA"/>
</dbReference>